<evidence type="ECO:0000259" key="1">
    <source>
        <dbReference type="Pfam" id="PF08818"/>
    </source>
</evidence>
<protein>
    <submittedName>
        <fullName evidence="2">DUF1801 domain-containing protein</fullName>
    </submittedName>
</protein>
<proteinExistence type="predicted"/>
<dbReference type="SUPFAM" id="SSF159888">
    <property type="entry name" value="YdhG-like"/>
    <property type="match status" value="1"/>
</dbReference>
<dbReference type="InterPro" id="IPR014922">
    <property type="entry name" value="YdhG-like"/>
</dbReference>
<dbReference type="Gene3D" id="3.90.1150.200">
    <property type="match status" value="1"/>
</dbReference>
<accession>A0ABW2FC18</accession>
<dbReference type="RefSeq" id="WP_378051511.1">
    <property type="nucleotide sequence ID" value="NZ_JBHMDN010000034.1"/>
</dbReference>
<organism evidence="2 3">
    <name type="scientific">Cohnella cellulosilytica</name>
    <dbReference type="NCBI Taxonomy" id="986710"/>
    <lineage>
        <taxon>Bacteria</taxon>
        <taxon>Bacillati</taxon>
        <taxon>Bacillota</taxon>
        <taxon>Bacilli</taxon>
        <taxon>Bacillales</taxon>
        <taxon>Paenibacillaceae</taxon>
        <taxon>Cohnella</taxon>
    </lineage>
</organism>
<keyword evidence="3" id="KW-1185">Reference proteome</keyword>
<reference evidence="3" key="1">
    <citation type="journal article" date="2019" name="Int. J. Syst. Evol. Microbiol.">
        <title>The Global Catalogue of Microorganisms (GCM) 10K type strain sequencing project: providing services to taxonomists for standard genome sequencing and annotation.</title>
        <authorList>
            <consortium name="The Broad Institute Genomics Platform"/>
            <consortium name="The Broad Institute Genome Sequencing Center for Infectious Disease"/>
            <person name="Wu L."/>
            <person name="Ma J."/>
        </authorList>
    </citation>
    <scope>NUCLEOTIDE SEQUENCE [LARGE SCALE GENOMIC DNA]</scope>
    <source>
        <strain evidence="3">KCTC 12907</strain>
    </source>
</reference>
<comment type="caution">
    <text evidence="2">The sequence shown here is derived from an EMBL/GenBank/DDBJ whole genome shotgun (WGS) entry which is preliminary data.</text>
</comment>
<gene>
    <name evidence="2" type="ORF">ACFQMJ_13000</name>
</gene>
<sequence>MKMSGTEQVEQFLSKLEHPLKPEIEAVRRIVLAADERLTEQIKWNAPSFCVNGEDRITMNFRGKGGLLLVFHRGAKASRDSFEFRDDTGLLEWAAADRAIVKLADRDDVEAKKERLAQAVAKWVTATI</sequence>
<dbReference type="Pfam" id="PF08818">
    <property type="entry name" value="DUF1801"/>
    <property type="match status" value="1"/>
</dbReference>
<evidence type="ECO:0000313" key="2">
    <source>
        <dbReference type="EMBL" id="MFC7149449.1"/>
    </source>
</evidence>
<dbReference type="EMBL" id="JBHTAI010000007">
    <property type="protein sequence ID" value="MFC7149449.1"/>
    <property type="molecule type" value="Genomic_DNA"/>
</dbReference>
<name>A0ABW2FC18_9BACL</name>
<dbReference type="Proteomes" id="UP001596378">
    <property type="component" value="Unassembled WGS sequence"/>
</dbReference>
<evidence type="ECO:0000313" key="3">
    <source>
        <dbReference type="Proteomes" id="UP001596378"/>
    </source>
</evidence>
<feature type="domain" description="YdhG-like" evidence="1">
    <location>
        <begin position="21"/>
        <end position="124"/>
    </location>
</feature>